<reference evidence="3" key="1">
    <citation type="submission" date="2022-10" db="EMBL/GenBank/DDBJ databases">
        <authorList>
            <person name="Chen Y."/>
            <person name="Dougan E. K."/>
            <person name="Chan C."/>
            <person name="Rhodes N."/>
            <person name="Thang M."/>
        </authorList>
    </citation>
    <scope>NUCLEOTIDE SEQUENCE</scope>
</reference>
<dbReference type="Pfam" id="PF25273">
    <property type="entry name" value="DUF7869"/>
    <property type="match status" value="1"/>
</dbReference>
<sequence length="569" mass="64461">MDPAPLGAVDGPSDDECSAADLDAVLRTPQPSDDESSAADLDAVLSVPRRLRVRRASSGNLDDPTVLRATLGKPCGCKIRGGCVTQFQRHSDFEELRRFREELKSLHKLDQDRVVHDQLRQQLSSDESAWTFLGKPVCLKAWENLLSDAGLVHVRLWEVQQIESICSTGMDHTASVVSYLMEIYHSVAETLPDFRDETLDVETSLVAGDGEDKDFYSDLLAAQQALGPGPENPKSSSSSKPKNPKHRKMRKSIKVNLARKPETGGLYEDKWLPPGQMKDHWELYRRCQRGHECVWLREFPFLKVRGLRQHPECSTCVKHKCLLRSLSGHIYARQKQQQAYHNHLHSQYRDRLQYWGHRGMSRSRGTELVIICDGMDQSKFCFPRHKIMKSKDFASFQRPRCHVVGMILHGRAILFAISDADLPKDASTHCELLAHALTWISSMEDLANLSVTLQCDNTPRECKNNVMLAFLASLVAKGIIRESGLSSLRSGHSHEDIDQVFGRLSSFMVRHGHGSQTTEDFRALIERFLKEAEFPFEPPARRRCIKLDQTRDWPLTTATLALLSSRPSY</sequence>
<gene>
    <name evidence="3" type="ORF">C1SCF055_LOCUS3170</name>
</gene>
<protein>
    <recommendedName>
        <fullName evidence="2">DUF7869 domain-containing protein</fullName>
    </recommendedName>
</protein>
<feature type="compositionally biased region" description="Basic residues" evidence="1">
    <location>
        <begin position="242"/>
        <end position="253"/>
    </location>
</feature>
<dbReference type="Proteomes" id="UP001152797">
    <property type="component" value="Unassembled WGS sequence"/>
</dbReference>
<feature type="region of interest" description="Disordered" evidence="1">
    <location>
        <begin position="226"/>
        <end position="253"/>
    </location>
</feature>
<evidence type="ECO:0000259" key="2">
    <source>
        <dbReference type="Pfam" id="PF25273"/>
    </source>
</evidence>
<reference evidence="4 5" key="2">
    <citation type="submission" date="2024-05" db="EMBL/GenBank/DDBJ databases">
        <authorList>
            <person name="Chen Y."/>
            <person name="Shah S."/>
            <person name="Dougan E. K."/>
            <person name="Thang M."/>
            <person name="Chan C."/>
        </authorList>
    </citation>
    <scope>NUCLEOTIDE SEQUENCE [LARGE SCALE GENOMIC DNA]</scope>
</reference>
<dbReference type="EMBL" id="CAMXCT030000158">
    <property type="protein sequence ID" value="CAL4762108.1"/>
    <property type="molecule type" value="Genomic_DNA"/>
</dbReference>
<organism evidence="3">
    <name type="scientific">Cladocopium goreaui</name>
    <dbReference type="NCBI Taxonomy" id="2562237"/>
    <lineage>
        <taxon>Eukaryota</taxon>
        <taxon>Sar</taxon>
        <taxon>Alveolata</taxon>
        <taxon>Dinophyceae</taxon>
        <taxon>Suessiales</taxon>
        <taxon>Symbiodiniaceae</taxon>
        <taxon>Cladocopium</taxon>
    </lineage>
</organism>
<dbReference type="PANTHER" id="PTHR33153">
    <property type="entry name" value="MYND-TYPE DOMAIN-CONTAINING PROTEIN"/>
    <property type="match status" value="1"/>
</dbReference>
<dbReference type="AlphaFoldDB" id="A0A9P1FG46"/>
<evidence type="ECO:0000313" key="5">
    <source>
        <dbReference type="Proteomes" id="UP001152797"/>
    </source>
</evidence>
<evidence type="ECO:0000313" key="4">
    <source>
        <dbReference type="EMBL" id="CAL4762108.1"/>
    </source>
</evidence>
<dbReference type="PANTHER" id="PTHR33153:SF3">
    <property type="entry name" value="TRAFFICKING PROTEIN PARTICLE COMPLEX SUBUNIT 11 DOMAIN-CONTAINING PROTEIN"/>
    <property type="match status" value="1"/>
</dbReference>
<dbReference type="InterPro" id="IPR057191">
    <property type="entry name" value="DUF7869"/>
</dbReference>
<keyword evidence="5" id="KW-1185">Reference proteome</keyword>
<evidence type="ECO:0000313" key="3">
    <source>
        <dbReference type="EMBL" id="CAI3974796.1"/>
    </source>
</evidence>
<dbReference type="EMBL" id="CAMXCT020000158">
    <property type="protein sequence ID" value="CAL1128171.1"/>
    <property type="molecule type" value="Genomic_DNA"/>
</dbReference>
<feature type="compositionally biased region" description="Low complexity" evidence="1">
    <location>
        <begin position="227"/>
        <end position="241"/>
    </location>
</feature>
<feature type="domain" description="DUF7869" evidence="2">
    <location>
        <begin position="397"/>
        <end position="529"/>
    </location>
</feature>
<name>A0A9P1FG46_9DINO</name>
<evidence type="ECO:0000256" key="1">
    <source>
        <dbReference type="SAM" id="MobiDB-lite"/>
    </source>
</evidence>
<comment type="caution">
    <text evidence="3">The sequence shown here is derived from an EMBL/GenBank/DDBJ whole genome shotgun (WGS) entry which is preliminary data.</text>
</comment>
<proteinExistence type="predicted"/>
<accession>A0A9P1FG46</accession>
<dbReference type="EMBL" id="CAMXCT010000158">
    <property type="protein sequence ID" value="CAI3974796.1"/>
    <property type="molecule type" value="Genomic_DNA"/>
</dbReference>